<dbReference type="GO" id="GO:0019028">
    <property type="term" value="C:viral capsid"/>
    <property type="evidence" value="ECO:0007669"/>
    <property type="project" value="UniProtKB-KW"/>
</dbReference>
<evidence type="ECO:0000256" key="1">
    <source>
        <dbReference type="ARBA" id="ARBA00004328"/>
    </source>
</evidence>
<reference evidence="4" key="1">
    <citation type="submission" date="2019-05" db="EMBL/GenBank/DDBJ databases">
        <title>Metatranscriptomic reconstruction reveals RNA viruses with the potential to shape carbon cycling in soil.</title>
        <authorList>
            <person name="Starr E.P."/>
            <person name="Nuccio E."/>
            <person name="Pett-Ridge J."/>
            <person name="Banfield J.F."/>
            <person name="Firestone M.K."/>
        </authorList>
    </citation>
    <scope>NUCLEOTIDE SEQUENCE</scope>
    <source>
        <strain evidence="4">H3_Bulk_Litter_17_scaffold_1383</strain>
    </source>
</reference>
<comment type="subcellular location">
    <subcellularLocation>
        <location evidence="1">Virion</location>
    </subcellularLocation>
</comment>
<sequence>MSSRTNLVVNDRAATPVAHTYTPDGDDTNGVHVFSEKTSVPAGNPRFTAVLKQSSGKYRPSLRLAIPVVQTQIINGVSSPVVVRTAFAEVSFTFDSLSTSQERADCVGLMANALATSQTQVNDMVVNLSDIY</sequence>
<dbReference type="InterPro" id="IPR002703">
    <property type="entry name" value="Levivir_coat"/>
</dbReference>
<gene>
    <name evidence="4" type="ORF">H3BulkLitter171383_000002</name>
</gene>
<name>A0A514D464_9VIRU</name>
<organism evidence="4">
    <name type="scientific">Leviviridae sp</name>
    <dbReference type="NCBI Taxonomy" id="2027243"/>
    <lineage>
        <taxon>Viruses</taxon>
        <taxon>Riboviria</taxon>
        <taxon>Orthornavirae</taxon>
        <taxon>Lenarviricota</taxon>
        <taxon>Leviviricetes</taxon>
        <taxon>Norzivirales</taxon>
        <taxon>Fiersviridae</taxon>
    </lineage>
</organism>
<proteinExistence type="predicted"/>
<keyword evidence="2" id="KW-0167">Capsid protein</keyword>
<dbReference type="SUPFAM" id="SSF55405">
    <property type="entry name" value="RNA bacteriophage capsid protein"/>
    <property type="match status" value="1"/>
</dbReference>
<dbReference type="InterPro" id="IPR015954">
    <property type="entry name" value="Phage_RNA-type_capsid"/>
</dbReference>
<dbReference type="Pfam" id="PF01819">
    <property type="entry name" value="Levi_coat"/>
    <property type="match status" value="1"/>
</dbReference>
<evidence type="ECO:0008006" key="5">
    <source>
        <dbReference type="Google" id="ProtNLM"/>
    </source>
</evidence>
<dbReference type="Gene3D" id="3.30.380.10">
    <property type="entry name" value="MS2 Viral Coat Protein"/>
    <property type="match status" value="1"/>
</dbReference>
<keyword evidence="3" id="KW-0946">Virion</keyword>
<evidence type="ECO:0000256" key="2">
    <source>
        <dbReference type="ARBA" id="ARBA00022561"/>
    </source>
</evidence>
<protein>
    <recommendedName>
        <fullName evidence="5">Coat protein</fullName>
    </recommendedName>
</protein>
<evidence type="ECO:0000313" key="4">
    <source>
        <dbReference type="EMBL" id="QDH88420.1"/>
    </source>
</evidence>
<evidence type="ECO:0000256" key="3">
    <source>
        <dbReference type="ARBA" id="ARBA00022844"/>
    </source>
</evidence>
<dbReference type="EMBL" id="MN034072">
    <property type="protein sequence ID" value="QDH88420.1"/>
    <property type="molecule type" value="Genomic_RNA"/>
</dbReference>
<dbReference type="GO" id="GO:0005198">
    <property type="term" value="F:structural molecule activity"/>
    <property type="evidence" value="ECO:0007669"/>
    <property type="project" value="InterPro"/>
</dbReference>
<accession>A0A514D464</accession>